<gene>
    <name evidence="1" type="ordered locus">VIT_09s0002g00010</name>
</gene>
<dbReference type="Proteomes" id="UP000009183">
    <property type="component" value="Chromosome 9"/>
</dbReference>
<name>D7TZI2_VITVI</name>
<dbReference type="EMBL" id="FN596494">
    <property type="protein sequence ID" value="CBI35778.3"/>
    <property type="molecule type" value="Genomic_DNA"/>
</dbReference>
<organism evidence="1 2">
    <name type="scientific">Vitis vinifera</name>
    <name type="common">Grape</name>
    <dbReference type="NCBI Taxonomy" id="29760"/>
    <lineage>
        <taxon>Eukaryota</taxon>
        <taxon>Viridiplantae</taxon>
        <taxon>Streptophyta</taxon>
        <taxon>Embryophyta</taxon>
        <taxon>Tracheophyta</taxon>
        <taxon>Spermatophyta</taxon>
        <taxon>Magnoliopsida</taxon>
        <taxon>eudicotyledons</taxon>
        <taxon>Gunneridae</taxon>
        <taxon>Pentapetalae</taxon>
        <taxon>rosids</taxon>
        <taxon>Vitales</taxon>
        <taxon>Vitaceae</taxon>
        <taxon>Viteae</taxon>
        <taxon>Vitis</taxon>
    </lineage>
</organism>
<dbReference type="InParanoid" id="D7TZI2"/>
<sequence>MLLEIFHCERQEGERRARERRPESTFHVGDEGIMLFSFLPFIVDEDSRLTANYHSLSNSIGEERSKSHSARVSAIMESSTPLSSDFFSLFSFSLEFSTFSLDSNHLGVTPSRLGIPLIDFNILISFLYFFMI</sequence>
<evidence type="ECO:0000313" key="2">
    <source>
        <dbReference type="Proteomes" id="UP000009183"/>
    </source>
</evidence>
<dbReference type="AlphaFoldDB" id="D7TZI2"/>
<reference evidence="2" key="1">
    <citation type="journal article" date="2007" name="Nature">
        <title>The grapevine genome sequence suggests ancestral hexaploidization in major angiosperm phyla.</title>
        <authorList>
            <consortium name="The French-Italian Public Consortium for Grapevine Genome Characterization."/>
            <person name="Jaillon O."/>
            <person name="Aury J.-M."/>
            <person name="Noel B."/>
            <person name="Policriti A."/>
            <person name="Clepet C."/>
            <person name="Casagrande A."/>
            <person name="Choisne N."/>
            <person name="Aubourg S."/>
            <person name="Vitulo N."/>
            <person name="Jubin C."/>
            <person name="Vezzi A."/>
            <person name="Legeai F."/>
            <person name="Hugueney P."/>
            <person name="Dasilva C."/>
            <person name="Horner D."/>
            <person name="Mica E."/>
            <person name="Jublot D."/>
            <person name="Poulain J."/>
            <person name="Bruyere C."/>
            <person name="Billault A."/>
            <person name="Segurens B."/>
            <person name="Gouyvenoux M."/>
            <person name="Ugarte E."/>
            <person name="Cattonaro F."/>
            <person name="Anthouard V."/>
            <person name="Vico V."/>
            <person name="Del Fabbro C."/>
            <person name="Alaux M."/>
            <person name="Di Gaspero G."/>
            <person name="Dumas V."/>
            <person name="Felice N."/>
            <person name="Paillard S."/>
            <person name="Juman I."/>
            <person name="Moroldo M."/>
            <person name="Scalabrin S."/>
            <person name="Canaguier A."/>
            <person name="Le Clainche I."/>
            <person name="Malacrida G."/>
            <person name="Durand E."/>
            <person name="Pesole G."/>
            <person name="Laucou V."/>
            <person name="Chatelet P."/>
            <person name="Merdinoglu D."/>
            <person name="Delledonne M."/>
            <person name="Pezzotti M."/>
            <person name="Lecharny A."/>
            <person name="Scarpelli C."/>
            <person name="Artiguenave F."/>
            <person name="Pe M.E."/>
            <person name="Valle G."/>
            <person name="Morgante M."/>
            <person name="Caboche M."/>
            <person name="Adam-Blondon A.-F."/>
            <person name="Weissenbach J."/>
            <person name="Quetier F."/>
            <person name="Wincker P."/>
        </authorList>
    </citation>
    <scope>NUCLEOTIDE SEQUENCE [LARGE SCALE GENOMIC DNA]</scope>
    <source>
        <strain evidence="2">cv. Pinot noir / PN40024</strain>
    </source>
</reference>
<protein>
    <submittedName>
        <fullName evidence="1">Uncharacterized protein</fullName>
    </submittedName>
</protein>
<keyword evidence="2" id="KW-1185">Reference proteome</keyword>
<dbReference type="PaxDb" id="29760-VIT_09s0002g00010.t01"/>
<accession>D7TZI2</accession>
<evidence type="ECO:0000313" key="1">
    <source>
        <dbReference type="EMBL" id="CBI35778.3"/>
    </source>
</evidence>
<dbReference type="HOGENOM" id="CLU_1920928_0_0_1"/>
<proteinExistence type="predicted"/>